<name>A0A2A9PJH0_OPHUN</name>
<evidence type="ECO:0000313" key="2">
    <source>
        <dbReference type="EMBL" id="PFH61037.1"/>
    </source>
</evidence>
<dbReference type="Proteomes" id="UP000037136">
    <property type="component" value="Unassembled WGS sequence"/>
</dbReference>
<proteinExistence type="predicted"/>
<keyword evidence="3" id="KW-1185">Reference proteome</keyword>
<sequence>MKLADEEKATRPATESSPTLKRKFSDSTDVDYDREKRSDSGEFSYLYHLAKRDNQDSRSDVHENAPPEGGIVHGPKSVEDRLAAIERQITALDAKLEVLSAKLDRIRIARAASACLLA</sequence>
<feature type="region of interest" description="Disordered" evidence="1">
    <location>
        <begin position="1"/>
        <end position="38"/>
    </location>
</feature>
<reference evidence="2 3" key="1">
    <citation type="journal article" date="2015" name="BMC Genomics">
        <title>Gene expression during zombie ant biting behavior reflects the complexity underlying fungal parasitic behavioral manipulation.</title>
        <authorList>
            <person name="de Bekker C."/>
            <person name="Ohm R.A."/>
            <person name="Loreto R.G."/>
            <person name="Sebastian A."/>
            <person name="Albert I."/>
            <person name="Merrow M."/>
            <person name="Brachmann A."/>
            <person name="Hughes D.P."/>
        </authorList>
    </citation>
    <scope>NUCLEOTIDE SEQUENCE [LARGE SCALE GENOMIC DNA]</scope>
    <source>
        <strain evidence="2 3">SC16a</strain>
    </source>
</reference>
<organism evidence="2 3">
    <name type="scientific">Ophiocordyceps unilateralis</name>
    <name type="common">Zombie-ant fungus</name>
    <name type="synonym">Torrubia unilateralis</name>
    <dbReference type="NCBI Taxonomy" id="268505"/>
    <lineage>
        <taxon>Eukaryota</taxon>
        <taxon>Fungi</taxon>
        <taxon>Dikarya</taxon>
        <taxon>Ascomycota</taxon>
        <taxon>Pezizomycotina</taxon>
        <taxon>Sordariomycetes</taxon>
        <taxon>Hypocreomycetidae</taxon>
        <taxon>Hypocreales</taxon>
        <taxon>Ophiocordycipitaceae</taxon>
        <taxon>Ophiocordyceps</taxon>
    </lineage>
</organism>
<dbReference type="AlphaFoldDB" id="A0A2A9PJH0"/>
<feature type="compositionally biased region" description="Basic and acidic residues" evidence="1">
    <location>
        <begin position="23"/>
        <end position="38"/>
    </location>
</feature>
<comment type="caution">
    <text evidence="2">The sequence shown here is derived from an EMBL/GenBank/DDBJ whole genome shotgun (WGS) entry which is preliminary data.</text>
</comment>
<reference evidence="2 3" key="2">
    <citation type="journal article" date="2017" name="Sci. Rep.">
        <title>Ant-infecting Ophiocordyceps genomes reveal a high diversity of potential behavioral manipulation genes and a possible major role for enterotoxins.</title>
        <authorList>
            <person name="de Bekker C."/>
            <person name="Ohm R.A."/>
            <person name="Evans H.C."/>
            <person name="Brachmann A."/>
            <person name="Hughes D.P."/>
        </authorList>
    </citation>
    <scope>NUCLEOTIDE SEQUENCE [LARGE SCALE GENOMIC DNA]</scope>
    <source>
        <strain evidence="2 3">SC16a</strain>
    </source>
</reference>
<feature type="compositionally biased region" description="Basic and acidic residues" evidence="1">
    <location>
        <begin position="51"/>
        <end position="65"/>
    </location>
</feature>
<feature type="compositionally biased region" description="Basic and acidic residues" evidence="1">
    <location>
        <begin position="1"/>
        <end position="10"/>
    </location>
</feature>
<evidence type="ECO:0000256" key="1">
    <source>
        <dbReference type="SAM" id="MobiDB-lite"/>
    </source>
</evidence>
<accession>A0A2A9PJH0</accession>
<dbReference type="EMBL" id="LAZP02000093">
    <property type="protein sequence ID" value="PFH61037.1"/>
    <property type="molecule type" value="Genomic_DNA"/>
</dbReference>
<evidence type="ECO:0000313" key="3">
    <source>
        <dbReference type="Proteomes" id="UP000037136"/>
    </source>
</evidence>
<gene>
    <name evidence="2" type="ORF">XA68_18354</name>
</gene>
<protein>
    <submittedName>
        <fullName evidence="2">Uncharacterized protein</fullName>
    </submittedName>
</protein>
<feature type="region of interest" description="Disordered" evidence="1">
    <location>
        <begin position="51"/>
        <end position="76"/>
    </location>
</feature>